<dbReference type="Gene3D" id="3.65.10.10">
    <property type="entry name" value="Enolpyruvate transferase domain"/>
    <property type="match status" value="1"/>
</dbReference>
<dbReference type="InterPro" id="IPR001986">
    <property type="entry name" value="Enolpyruvate_Tfrase_dom"/>
</dbReference>
<accession>X1HSD5</accession>
<evidence type="ECO:0000256" key="1">
    <source>
        <dbReference type="ARBA" id="ARBA00022679"/>
    </source>
</evidence>
<dbReference type="AlphaFoldDB" id="X1HSD5"/>
<comment type="caution">
    <text evidence="3">The sequence shown here is derived from an EMBL/GenBank/DDBJ whole genome shotgun (WGS) entry which is preliminary data.</text>
</comment>
<dbReference type="GO" id="GO:0009423">
    <property type="term" value="P:chorismate biosynthetic process"/>
    <property type="evidence" value="ECO:0007669"/>
    <property type="project" value="TreeGrafter"/>
</dbReference>
<gene>
    <name evidence="3" type="ORF">S03H2_51324</name>
</gene>
<name>X1HSD5_9ZZZZ</name>
<evidence type="ECO:0000313" key="3">
    <source>
        <dbReference type="EMBL" id="GAH72392.1"/>
    </source>
</evidence>
<keyword evidence="1" id="KW-0808">Transferase</keyword>
<dbReference type="InterPro" id="IPR023193">
    <property type="entry name" value="EPSP_synthase_CS"/>
</dbReference>
<dbReference type="Pfam" id="PF00275">
    <property type="entry name" value="EPSP_synthase"/>
    <property type="match status" value="1"/>
</dbReference>
<evidence type="ECO:0000259" key="2">
    <source>
        <dbReference type="Pfam" id="PF00275"/>
    </source>
</evidence>
<dbReference type="InterPro" id="IPR036968">
    <property type="entry name" value="Enolpyruvate_Tfrase_sf"/>
</dbReference>
<organism evidence="3">
    <name type="scientific">marine sediment metagenome</name>
    <dbReference type="NCBI Taxonomy" id="412755"/>
    <lineage>
        <taxon>unclassified sequences</taxon>
        <taxon>metagenomes</taxon>
        <taxon>ecological metagenomes</taxon>
    </lineage>
</organism>
<dbReference type="PROSITE" id="PS00885">
    <property type="entry name" value="EPSP_SYNTHASE_2"/>
    <property type="match status" value="1"/>
</dbReference>
<dbReference type="InterPro" id="IPR013792">
    <property type="entry name" value="RNA3'P_cycl/enolpyr_Trfase_a/b"/>
</dbReference>
<dbReference type="GO" id="GO:0003866">
    <property type="term" value="F:3-phosphoshikimate 1-carboxyvinyltransferase activity"/>
    <property type="evidence" value="ECO:0007669"/>
    <property type="project" value="TreeGrafter"/>
</dbReference>
<feature type="domain" description="Enolpyruvate transferase" evidence="2">
    <location>
        <begin position="1"/>
        <end position="186"/>
    </location>
</feature>
<sequence>RYQIEGDYSSAAYFLAAGVIGGKPVTVNNLKKDSVQGDCHLLNILAEMGGAVDHQKGSVTAHRSGGLKGVDIDLGDYPDLVPTLAVVAAFAAGKTKITNIAHLRFKESDRLNDTVSELNKMGVKTEVGDDTMVIYGGKPRGAEIDAHHDHRLAMSLSVAALFADGGCIINGAEAVTKSYPAFFSDLLKLGAKVEELS</sequence>
<dbReference type="EMBL" id="BARU01032552">
    <property type="protein sequence ID" value="GAH72392.1"/>
    <property type="molecule type" value="Genomic_DNA"/>
</dbReference>
<dbReference type="PANTHER" id="PTHR21090">
    <property type="entry name" value="AROM/DEHYDROQUINATE SYNTHASE"/>
    <property type="match status" value="1"/>
</dbReference>
<proteinExistence type="predicted"/>
<dbReference type="PANTHER" id="PTHR21090:SF5">
    <property type="entry name" value="PENTAFUNCTIONAL AROM POLYPEPTIDE"/>
    <property type="match status" value="1"/>
</dbReference>
<dbReference type="SUPFAM" id="SSF55205">
    <property type="entry name" value="EPT/RTPC-like"/>
    <property type="match status" value="1"/>
</dbReference>
<protein>
    <recommendedName>
        <fullName evidence="2">Enolpyruvate transferase domain-containing protein</fullName>
    </recommendedName>
</protein>
<feature type="non-terminal residue" evidence="3">
    <location>
        <position position="1"/>
    </location>
</feature>
<reference evidence="3" key="1">
    <citation type="journal article" date="2014" name="Front. Microbiol.">
        <title>High frequency of phylogenetically diverse reductive dehalogenase-homologous genes in deep subseafloor sedimentary metagenomes.</title>
        <authorList>
            <person name="Kawai M."/>
            <person name="Futagami T."/>
            <person name="Toyoda A."/>
            <person name="Takaki Y."/>
            <person name="Nishi S."/>
            <person name="Hori S."/>
            <person name="Arai W."/>
            <person name="Tsubouchi T."/>
            <person name="Morono Y."/>
            <person name="Uchiyama I."/>
            <person name="Ito T."/>
            <person name="Fujiyama A."/>
            <person name="Inagaki F."/>
            <person name="Takami H."/>
        </authorList>
    </citation>
    <scope>NUCLEOTIDE SEQUENCE</scope>
    <source>
        <strain evidence="3">Expedition CK06-06</strain>
    </source>
</reference>